<evidence type="ECO:0000256" key="1">
    <source>
        <dbReference type="SAM" id="MobiDB-lite"/>
    </source>
</evidence>
<proteinExistence type="predicted"/>
<gene>
    <name evidence="2" type="ORF">CBM2589_A90552</name>
</gene>
<protein>
    <submittedName>
        <fullName evidence="2">Uncharacterized protein</fullName>
    </submittedName>
</protein>
<dbReference type="AlphaFoldDB" id="A0A375CG33"/>
<reference evidence="2" key="1">
    <citation type="submission" date="2018-01" db="EMBL/GenBank/DDBJ databases">
        <authorList>
            <person name="Clerissi C."/>
        </authorList>
    </citation>
    <scope>NUCLEOTIDE SEQUENCE</scope>
    <source>
        <strain evidence="2">Cupriavidus taiwanensis STM 3521</strain>
    </source>
</reference>
<feature type="region of interest" description="Disordered" evidence="1">
    <location>
        <begin position="1"/>
        <end position="42"/>
    </location>
</feature>
<dbReference type="EMBL" id="OFSP01000039">
    <property type="protein sequence ID" value="SOY69082.1"/>
    <property type="molecule type" value="Genomic_DNA"/>
</dbReference>
<organism evidence="2">
    <name type="scientific">Cupriavidus taiwanensis</name>
    <dbReference type="NCBI Taxonomy" id="164546"/>
    <lineage>
        <taxon>Bacteria</taxon>
        <taxon>Pseudomonadati</taxon>
        <taxon>Pseudomonadota</taxon>
        <taxon>Betaproteobacteria</taxon>
        <taxon>Burkholderiales</taxon>
        <taxon>Burkholderiaceae</taxon>
        <taxon>Cupriavidus</taxon>
    </lineage>
</organism>
<comment type="caution">
    <text evidence="2">The sequence shown here is derived from an EMBL/GenBank/DDBJ whole genome shotgun (WGS) entry which is preliminary data.</text>
</comment>
<accession>A0A375CG33</accession>
<sequence>MLWQAEASETPITDGDAEEPSGDATFSTVAARDGGCGQRQRG</sequence>
<dbReference type="Proteomes" id="UP000256297">
    <property type="component" value="Chromosome CBM2589_a"/>
</dbReference>
<name>A0A375CG33_9BURK</name>
<evidence type="ECO:0000313" key="2">
    <source>
        <dbReference type="EMBL" id="SOY69082.1"/>
    </source>
</evidence>